<dbReference type="EnsemblProtists" id="HpaT800346">
    <property type="protein sequence ID" value="HpaP800346"/>
    <property type="gene ID" value="HpaG800346"/>
</dbReference>
<keyword evidence="2" id="KW-1185">Reference proteome</keyword>
<organism evidence="1 2">
    <name type="scientific">Hyaloperonospora arabidopsidis (strain Emoy2)</name>
    <name type="common">Downy mildew agent</name>
    <name type="synonym">Peronospora arabidopsidis</name>
    <dbReference type="NCBI Taxonomy" id="559515"/>
    <lineage>
        <taxon>Eukaryota</taxon>
        <taxon>Sar</taxon>
        <taxon>Stramenopiles</taxon>
        <taxon>Oomycota</taxon>
        <taxon>Peronosporomycetes</taxon>
        <taxon>Peronosporales</taxon>
        <taxon>Peronosporaceae</taxon>
        <taxon>Hyaloperonospora</taxon>
    </lineage>
</organism>
<dbReference type="AlphaFoldDB" id="M4B249"/>
<dbReference type="HOGENOM" id="CLU_2364130_0_0_1"/>
<evidence type="ECO:0000313" key="1">
    <source>
        <dbReference type="EnsemblProtists" id="HpaP800346"/>
    </source>
</evidence>
<accession>M4B249</accession>
<proteinExistence type="predicted"/>
<reference evidence="1" key="2">
    <citation type="submission" date="2015-06" db="UniProtKB">
        <authorList>
            <consortium name="EnsemblProtists"/>
        </authorList>
    </citation>
    <scope>IDENTIFICATION</scope>
    <source>
        <strain evidence="1">Emoy2</strain>
    </source>
</reference>
<dbReference type="Proteomes" id="UP000011713">
    <property type="component" value="Unassembled WGS sequence"/>
</dbReference>
<name>M4B249_HYAAE</name>
<dbReference type="VEuPathDB" id="FungiDB:HpaG800346"/>
<dbReference type="EMBL" id="JH597777">
    <property type="status" value="NOT_ANNOTATED_CDS"/>
    <property type="molecule type" value="Genomic_DNA"/>
</dbReference>
<sequence>MHLLLRQKYHDDPITFHHYEQAVDDRSWEVRATWSWSPLPNWGHLLGSFAETTCCRESICLIVVEDGIDGRCKYRLLLPLYRLLLSLKRRGWIWNR</sequence>
<protein>
    <submittedName>
        <fullName evidence="1">Uncharacterized protein</fullName>
    </submittedName>
</protein>
<dbReference type="InParanoid" id="M4B249"/>
<evidence type="ECO:0000313" key="2">
    <source>
        <dbReference type="Proteomes" id="UP000011713"/>
    </source>
</evidence>
<reference evidence="2" key="1">
    <citation type="journal article" date="2010" name="Science">
        <title>Signatures of adaptation to obligate biotrophy in the Hyaloperonospora arabidopsidis genome.</title>
        <authorList>
            <person name="Baxter L."/>
            <person name="Tripathy S."/>
            <person name="Ishaque N."/>
            <person name="Boot N."/>
            <person name="Cabral A."/>
            <person name="Kemen E."/>
            <person name="Thines M."/>
            <person name="Ah-Fong A."/>
            <person name="Anderson R."/>
            <person name="Badejoko W."/>
            <person name="Bittner-Eddy P."/>
            <person name="Boore J.L."/>
            <person name="Chibucos M.C."/>
            <person name="Coates M."/>
            <person name="Dehal P."/>
            <person name="Delehaunty K."/>
            <person name="Dong S."/>
            <person name="Downton P."/>
            <person name="Dumas B."/>
            <person name="Fabro G."/>
            <person name="Fronick C."/>
            <person name="Fuerstenberg S.I."/>
            <person name="Fulton L."/>
            <person name="Gaulin E."/>
            <person name="Govers F."/>
            <person name="Hughes L."/>
            <person name="Humphray S."/>
            <person name="Jiang R.H."/>
            <person name="Judelson H."/>
            <person name="Kamoun S."/>
            <person name="Kyung K."/>
            <person name="Meijer H."/>
            <person name="Minx P."/>
            <person name="Morris P."/>
            <person name="Nelson J."/>
            <person name="Phuntumart V."/>
            <person name="Qutob D."/>
            <person name="Rehmany A."/>
            <person name="Rougon-Cardoso A."/>
            <person name="Ryden P."/>
            <person name="Torto-Alalibo T."/>
            <person name="Studholme D."/>
            <person name="Wang Y."/>
            <person name="Win J."/>
            <person name="Wood J."/>
            <person name="Clifton S.W."/>
            <person name="Rogers J."/>
            <person name="Van den Ackerveken G."/>
            <person name="Jones J.D."/>
            <person name="McDowell J.M."/>
            <person name="Beynon J."/>
            <person name="Tyler B.M."/>
        </authorList>
    </citation>
    <scope>NUCLEOTIDE SEQUENCE [LARGE SCALE GENOMIC DNA]</scope>
    <source>
        <strain evidence="2">Emoy2</strain>
    </source>
</reference>